<evidence type="ECO:0000313" key="2">
    <source>
        <dbReference type="Proteomes" id="UP000821865"/>
    </source>
</evidence>
<organism evidence="1 2">
    <name type="scientific">Dermacentor silvarum</name>
    <name type="common">Tick</name>
    <dbReference type="NCBI Taxonomy" id="543639"/>
    <lineage>
        <taxon>Eukaryota</taxon>
        <taxon>Metazoa</taxon>
        <taxon>Ecdysozoa</taxon>
        <taxon>Arthropoda</taxon>
        <taxon>Chelicerata</taxon>
        <taxon>Arachnida</taxon>
        <taxon>Acari</taxon>
        <taxon>Parasitiformes</taxon>
        <taxon>Ixodida</taxon>
        <taxon>Ixodoidea</taxon>
        <taxon>Ixodidae</taxon>
        <taxon>Rhipicephalinae</taxon>
        <taxon>Dermacentor</taxon>
    </lineage>
</organism>
<reference evidence="1" key="1">
    <citation type="submission" date="2020-05" db="EMBL/GenBank/DDBJ databases">
        <title>Large-scale comparative analyses of tick genomes elucidate their genetic diversity and vector capacities.</title>
        <authorList>
            <person name="Jia N."/>
            <person name="Wang J."/>
            <person name="Shi W."/>
            <person name="Du L."/>
            <person name="Sun Y."/>
            <person name="Zhan W."/>
            <person name="Jiang J."/>
            <person name="Wang Q."/>
            <person name="Zhang B."/>
            <person name="Ji P."/>
            <person name="Sakyi L.B."/>
            <person name="Cui X."/>
            <person name="Yuan T."/>
            <person name="Jiang B."/>
            <person name="Yang W."/>
            <person name="Lam T.T.-Y."/>
            <person name="Chang Q."/>
            <person name="Ding S."/>
            <person name="Wang X."/>
            <person name="Zhu J."/>
            <person name="Ruan X."/>
            <person name="Zhao L."/>
            <person name="Wei J."/>
            <person name="Que T."/>
            <person name="Du C."/>
            <person name="Cheng J."/>
            <person name="Dai P."/>
            <person name="Han X."/>
            <person name="Huang E."/>
            <person name="Gao Y."/>
            <person name="Liu J."/>
            <person name="Shao H."/>
            <person name="Ye R."/>
            <person name="Li L."/>
            <person name="Wei W."/>
            <person name="Wang X."/>
            <person name="Wang C."/>
            <person name="Yang T."/>
            <person name="Huo Q."/>
            <person name="Li W."/>
            <person name="Guo W."/>
            <person name="Chen H."/>
            <person name="Zhou L."/>
            <person name="Ni X."/>
            <person name="Tian J."/>
            <person name="Zhou Y."/>
            <person name="Sheng Y."/>
            <person name="Liu T."/>
            <person name="Pan Y."/>
            <person name="Xia L."/>
            <person name="Li J."/>
            <person name="Zhao F."/>
            <person name="Cao W."/>
        </authorList>
    </citation>
    <scope>NUCLEOTIDE SEQUENCE</scope>
    <source>
        <strain evidence="1">Dsil-2018</strain>
    </source>
</reference>
<name>A0ACB8CRZ5_DERSI</name>
<proteinExistence type="predicted"/>
<comment type="caution">
    <text evidence="1">The sequence shown here is derived from an EMBL/GenBank/DDBJ whole genome shotgun (WGS) entry which is preliminary data.</text>
</comment>
<keyword evidence="2" id="KW-1185">Reference proteome</keyword>
<dbReference type="Proteomes" id="UP000821865">
    <property type="component" value="Chromosome 5"/>
</dbReference>
<protein>
    <submittedName>
        <fullName evidence="1">Uncharacterized protein</fullName>
    </submittedName>
</protein>
<accession>A0ACB8CRZ5</accession>
<dbReference type="EMBL" id="CM023474">
    <property type="protein sequence ID" value="KAH7949703.1"/>
    <property type="molecule type" value="Genomic_DNA"/>
</dbReference>
<sequence>MREVYAEANVDPSSVRYVETHGTGTQAGDPAELNSIASVFCQSRQEGPLKVGSVKSNLGHAEGASGICSLAKVVLAMESGEIASNLHFNEPNPHIPSLRDGRIEVVNAPTLFPGGLVGINSFGIGGANVHVILEGNRGEHVDCLRREACELPRLVLMAGRTKDSLQKSLTKLEEEGPYPDSAYALLNSVGQPSVKRFPYRGYAVVPVDGSQKHFTKVVERSPSDKRPLWFVFTGMGCQWAGMAKQMMQFDTFARAIHESHKLLETFGFDLLEILTSNHAGTETVTSAFTSIVAIQVALVDMLRAVGLQPDGIVGHSLGEIGCGYADGCLTAEEAVLCAFWRGRCIDKADLPKGAMAAIGLTWQETASRCAGGVQPACHNAEDLVTVSGPAEAVAELVQHLRAENVFAREVIVEPRPRSERWISSSVPETKWDEPIAQLCSSDYFVNNLLSPVLFCEALRHVPSNAILLEVAPHCLLQTVMRRAVTVNAKCLGLMKKDSDNHSFFLSTLGDLHTLGIQLDPSKLYPPVPWPVPRGTPNIAHLVSWDHSDSWRVVGWRDFPAFSEVSENVIEIDIGSKGGDSYLAHHQVDNQVLFPASGILTLAWKSLSKWRGKPLEMVPVVFENVVLHRKTILTEKDIYKELKLRGYEYRGSFKGIIKADAEGLYGKLSWQGNWVTFIDSMVQFTIFKSQLRNLILPVGIEFCRIEPQVQSLIPKGSKGVDVVYSDHTGMCRAGGVVIRGLKGNTMQRHIEQDAPILQEYHFVPHLDDETLRNAREAQVREYIDVCSAVAKTFVENSSISKSSFLRFTNNLRVAPDEVVHQYTSNTSKSHGFLRFLTHISNQDNCEAASIVTAIKTALHFYKDDLEDDVLNTSMFEEDPLRNLLDVVVENTSESSMQVLELAAETSHSLLAPWVAALISLSNTLLNVEYTIVHGSPETLSPGKVPKGVAVVALNSPASGTKLAKSDLVVMRSATWASNSIQSLAEELSSICKENGFVLLAQRTVLTPAEAVISAALELEFEVHSSAAVESAFLTYGMRLVGLKSNRVCALLLFRKRSLVSPSLQPEVIWMNGIAHTCIDALKNKILEYEGKPTAEKLWLCSQEPGRSGVIGVTNCLRKDAGGSHVRCMVDVSVSKAKRIGHFSPRNPEYTDILDNDLVMNVYRDGQWGSYRYLVTK</sequence>
<evidence type="ECO:0000313" key="1">
    <source>
        <dbReference type="EMBL" id="KAH7949703.1"/>
    </source>
</evidence>
<gene>
    <name evidence="1" type="ORF">HPB49_014134</name>
</gene>